<evidence type="ECO:0000256" key="2">
    <source>
        <dbReference type="SAM" id="Phobius"/>
    </source>
</evidence>
<feature type="region of interest" description="Disordered" evidence="1">
    <location>
        <begin position="102"/>
        <end position="171"/>
    </location>
</feature>
<dbReference type="Proteomes" id="UP000694888">
    <property type="component" value="Unplaced"/>
</dbReference>
<dbReference type="RefSeq" id="XP_012938235.1">
    <property type="nucleotide sequence ID" value="XM_013082781.2"/>
</dbReference>
<dbReference type="GeneID" id="101848111"/>
<proteinExistence type="predicted"/>
<name>A0ABM1A0C1_APLCA</name>
<keyword evidence="2" id="KW-0812">Transmembrane</keyword>
<protein>
    <submittedName>
        <fullName evidence="4">Uncharacterized protein LOC101848111</fullName>
    </submittedName>
</protein>
<accession>A0ABM1A0C1</accession>
<keyword evidence="2" id="KW-1133">Transmembrane helix</keyword>
<evidence type="ECO:0000313" key="4">
    <source>
        <dbReference type="RefSeq" id="XP_012938235.1"/>
    </source>
</evidence>
<sequence>MDTLRSVESRGIFLGFCVSIMLSVTAGMDTCEVKDPQSGRSRYVECRWGCCYEDQEDPCCDSIYERAPFVIGVLVGVFVLIISIVSVVIICRSRLRDGEERESLISRESRTGGLGELPPSYDSYQNSYSSPPIDCRTPPPAYSGHNSVEEDTGLPSYTEATEDLPPYKARS</sequence>
<evidence type="ECO:0000256" key="1">
    <source>
        <dbReference type="SAM" id="MobiDB-lite"/>
    </source>
</evidence>
<feature type="transmembrane region" description="Helical" evidence="2">
    <location>
        <begin position="12"/>
        <end position="28"/>
    </location>
</feature>
<reference evidence="4" key="1">
    <citation type="submission" date="2025-08" db="UniProtKB">
        <authorList>
            <consortium name="RefSeq"/>
        </authorList>
    </citation>
    <scope>IDENTIFICATION</scope>
</reference>
<keyword evidence="2" id="KW-0472">Membrane</keyword>
<organism evidence="3 4">
    <name type="scientific">Aplysia californica</name>
    <name type="common">California sea hare</name>
    <dbReference type="NCBI Taxonomy" id="6500"/>
    <lineage>
        <taxon>Eukaryota</taxon>
        <taxon>Metazoa</taxon>
        <taxon>Spiralia</taxon>
        <taxon>Lophotrochozoa</taxon>
        <taxon>Mollusca</taxon>
        <taxon>Gastropoda</taxon>
        <taxon>Heterobranchia</taxon>
        <taxon>Euthyneura</taxon>
        <taxon>Tectipleura</taxon>
        <taxon>Aplysiida</taxon>
        <taxon>Aplysioidea</taxon>
        <taxon>Aplysiidae</taxon>
        <taxon>Aplysia</taxon>
    </lineage>
</organism>
<feature type="transmembrane region" description="Helical" evidence="2">
    <location>
        <begin position="69"/>
        <end position="91"/>
    </location>
</feature>
<keyword evidence="3" id="KW-1185">Reference proteome</keyword>
<evidence type="ECO:0000313" key="3">
    <source>
        <dbReference type="Proteomes" id="UP000694888"/>
    </source>
</evidence>
<gene>
    <name evidence="4" type="primary">LOC101848111</name>
</gene>